<evidence type="ECO:0000313" key="1">
    <source>
        <dbReference type="EMBL" id="ABX65985.1"/>
    </source>
</evidence>
<dbReference type="AlphaFoldDB" id="A0A6C6YYZ9"/>
<organism evidence="1 2">
    <name type="scientific">Salmonella paratyphi B (strain ATCC BAA-1250 / SPB7)</name>
    <dbReference type="NCBI Taxonomy" id="1016998"/>
    <lineage>
        <taxon>Bacteria</taxon>
        <taxon>Pseudomonadati</taxon>
        <taxon>Pseudomonadota</taxon>
        <taxon>Gammaproteobacteria</taxon>
        <taxon>Enterobacterales</taxon>
        <taxon>Enterobacteriaceae</taxon>
        <taxon>Salmonella</taxon>
    </lineage>
</organism>
<reference evidence="1 2" key="1">
    <citation type="submission" date="2007-11" db="EMBL/GenBank/DDBJ databases">
        <authorList>
            <consortium name="The Salmonella enterica serovar Paratyphi B Genome Sequencing Project"/>
            <person name="McClelland M."/>
            <person name="Sanderson E.K."/>
            <person name="Porwollik S."/>
            <person name="Spieth J."/>
            <person name="Clifton W.S."/>
            <person name="Fulton R."/>
            <person name="Cordes M."/>
            <person name="Wollam A."/>
            <person name="Shah N."/>
            <person name="Pepin K."/>
            <person name="Bhonagiri V."/>
            <person name="Nash W."/>
            <person name="Johnson M."/>
            <person name="Thiruvilangam P."/>
            <person name="Wilson R."/>
        </authorList>
    </citation>
    <scope>NUCLEOTIDE SEQUENCE [LARGE SCALE GENOMIC DNA]</scope>
    <source>
        <strain evidence="2">ATCC BAA-1250 / SPB7</strain>
    </source>
</reference>
<evidence type="ECO:0000313" key="2">
    <source>
        <dbReference type="Proteomes" id="UP000008556"/>
    </source>
</evidence>
<gene>
    <name evidence="1" type="ordered locus">SPAB_00558</name>
</gene>
<protein>
    <submittedName>
        <fullName evidence="1">Uncharacterized protein</fullName>
    </submittedName>
</protein>
<sequence>MSWRLVRRKQGFILLYVSGSLPYLRFHRGILLERILIFGEMSLKNTAI</sequence>
<proteinExistence type="predicted"/>
<accession>A0A6C6YYZ9</accession>
<dbReference type="EMBL" id="CP000886">
    <property type="protein sequence ID" value="ABX65985.1"/>
    <property type="molecule type" value="Genomic_DNA"/>
</dbReference>
<dbReference type="Proteomes" id="UP000008556">
    <property type="component" value="Chromosome"/>
</dbReference>
<dbReference type="KEGG" id="spq:SPAB_00558"/>
<name>A0A6C6YYZ9_SALPB</name>